<gene>
    <name evidence="2" type="ORF">M4486_19605</name>
</gene>
<organism evidence="2 3">
    <name type="scientific">Brachybacterium kimchii</name>
    <dbReference type="NCBI Taxonomy" id="2942909"/>
    <lineage>
        <taxon>Bacteria</taxon>
        <taxon>Bacillati</taxon>
        <taxon>Actinomycetota</taxon>
        <taxon>Actinomycetes</taxon>
        <taxon>Micrococcales</taxon>
        <taxon>Dermabacteraceae</taxon>
        <taxon>Brachybacterium</taxon>
    </lineage>
</organism>
<evidence type="ECO:0000313" key="2">
    <source>
        <dbReference type="EMBL" id="UQN31798.1"/>
    </source>
</evidence>
<feature type="region of interest" description="Disordered" evidence="1">
    <location>
        <begin position="97"/>
        <end position="119"/>
    </location>
</feature>
<accession>A0ABY4NB75</accession>
<name>A0ABY4NB75_9MICO</name>
<protein>
    <submittedName>
        <fullName evidence="2">Uncharacterized protein</fullName>
    </submittedName>
</protein>
<dbReference type="EMBL" id="CP097219">
    <property type="protein sequence ID" value="UQN31798.1"/>
    <property type="molecule type" value="Genomic_DNA"/>
</dbReference>
<evidence type="ECO:0000313" key="3">
    <source>
        <dbReference type="Proteomes" id="UP001055868"/>
    </source>
</evidence>
<evidence type="ECO:0000256" key="1">
    <source>
        <dbReference type="SAM" id="MobiDB-lite"/>
    </source>
</evidence>
<reference evidence="2" key="1">
    <citation type="submission" date="2022-05" db="EMBL/GenBank/DDBJ databases">
        <title>Genomic analysis of Brachybacterium sp. CBA3104.</title>
        <authorList>
            <person name="Roh S.W."/>
            <person name="Kim Y.B."/>
            <person name="Kim Y."/>
        </authorList>
    </citation>
    <scope>NUCLEOTIDE SEQUENCE</scope>
    <source>
        <strain evidence="2">CBA3104</strain>
        <plasmid evidence="2">pCBA3104-01</plasmid>
    </source>
</reference>
<dbReference type="RefSeq" id="WP_249481222.1">
    <property type="nucleotide sequence ID" value="NZ_CP097219.1"/>
</dbReference>
<sequence length="119" mass="13442">MDPLRSRYPRYFAFADLMTSAERVVSAYRRTVDGGTPVGYSHSYRDAKLPEETVRVTVNGEHLDLTVDAWIGQLEAVEAYVLAWVSTRVHLEGAKLTTSRGRPDPYWKDALREANPGRS</sequence>
<keyword evidence="2" id="KW-0614">Plasmid</keyword>
<keyword evidence="3" id="KW-1185">Reference proteome</keyword>
<dbReference type="Proteomes" id="UP001055868">
    <property type="component" value="Plasmid pCBA3104-01"/>
</dbReference>
<geneLocation type="plasmid" evidence="2 3">
    <name>pCBA3104-01</name>
</geneLocation>
<proteinExistence type="predicted"/>
<feature type="compositionally biased region" description="Basic and acidic residues" evidence="1">
    <location>
        <begin position="101"/>
        <end position="112"/>
    </location>
</feature>